<proteinExistence type="predicted"/>
<protein>
    <recommendedName>
        <fullName evidence="3">Asparaginase</fullName>
    </recommendedName>
</protein>
<dbReference type="InterPro" id="IPR010349">
    <property type="entry name" value="Asparaginase_II"/>
</dbReference>
<dbReference type="EMBL" id="MOMC01000065">
    <property type="protein sequence ID" value="ONH24969.1"/>
    <property type="molecule type" value="Genomic_DNA"/>
</dbReference>
<organism evidence="1 2">
    <name type="scientific">Pseudofrankia asymbiotica</name>
    <dbReference type="NCBI Taxonomy" id="1834516"/>
    <lineage>
        <taxon>Bacteria</taxon>
        <taxon>Bacillati</taxon>
        <taxon>Actinomycetota</taxon>
        <taxon>Actinomycetes</taxon>
        <taxon>Frankiales</taxon>
        <taxon>Frankiaceae</taxon>
        <taxon>Pseudofrankia</taxon>
    </lineage>
</organism>
<dbReference type="RefSeq" id="WP_076820497.1">
    <property type="nucleotide sequence ID" value="NZ_MOMC01000065.1"/>
</dbReference>
<reference evidence="2" key="1">
    <citation type="submission" date="2016-10" db="EMBL/GenBank/DDBJ databases">
        <title>Frankia sp. NRRL B-16386 Genome sequencing.</title>
        <authorList>
            <person name="Ghodhbane-Gtari F."/>
            <person name="Swanson E."/>
            <person name="Gueddou A."/>
            <person name="Hezbri K."/>
            <person name="Ktari K."/>
            <person name="Nouioui I."/>
            <person name="Morris K."/>
            <person name="Simpson S."/>
            <person name="Abebe-Akele F."/>
            <person name="Thomas K."/>
            <person name="Gtari M."/>
            <person name="Tisa L.S."/>
        </authorList>
    </citation>
    <scope>NUCLEOTIDE SEQUENCE [LARGE SCALE GENOMIC DNA]</scope>
    <source>
        <strain evidence="2">NRRL B-16386</strain>
    </source>
</reference>
<dbReference type="STRING" id="1834516.BL253_28605"/>
<accession>A0A1V2I4H1</accession>
<keyword evidence="2" id="KW-1185">Reference proteome</keyword>
<dbReference type="Pfam" id="PF06089">
    <property type="entry name" value="Asparaginase_II"/>
    <property type="match status" value="1"/>
</dbReference>
<name>A0A1V2I4H1_9ACTN</name>
<gene>
    <name evidence="1" type="ORF">BL253_28605</name>
</gene>
<dbReference type="AlphaFoldDB" id="A0A1V2I4H1"/>
<evidence type="ECO:0000313" key="1">
    <source>
        <dbReference type="EMBL" id="ONH24969.1"/>
    </source>
</evidence>
<dbReference type="Proteomes" id="UP000188929">
    <property type="component" value="Unassembled WGS sequence"/>
</dbReference>
<evidence type="ECO:0008006" key="3">
    <source>
        <dbReference type="Google" id="ProtNLM"/>
    </source>
</evidence>
<dbReference type="OrthoDB" id="9780674at2"/>
<comment type="caution">
    <text evidence="1">The sequence shown here is derived from an EMBL/GenBank/DDBJ whole genome shotgun (WGS) entry which is preliminary data.</text>
</comment>
<dbReference type="PANTHER" id="PTHR42110:SF1">
    <property type="entry name" value="L-ASPARAGINASE, PUTATIVE (AFU_ORTHOLOGUE AFUA_3G11890)-RELATED"/>
    <property type="match status" value="1"/>
</dbReference>
<dbReference type="PANTHER" id="PTHR42110">
    <property type="entry name" value="L-ASPARAGINASE, PUTATIVE (AFU_ORTHOLOGUE AFUA_3G11890)-RELATED"/>
    <property type="match status" value="1"/>
</dbReference>
<evidence type="ECO:0000313" key="2">
    <source>
        <dbReference type="Proteomes" id="UP000188929"/>
    </source>
</evidence>
<sequence>MDSVANPVLLATTRSGTVESWHRGALVLLDVDGAVEVSFGSPERPVFARSALKPIQAAAMVDAGYPGRGEQLALAAASHDGEPVHRQTVRAILTSAGLDEEALLCPPAWPGNEEARLQWVRHGGEASPICHNCSGKHAAMLATCRAAGWDTNTYRLPTHPLQVLICEEVARYAGEPVAATAVDGCGAPAHAISLIGLARSFASLSRAADGADGSSAVLVSSAMREHPVHVGGTDRPITHLLADVPGLLAKDGAEAVVAASLPDGRSFAAKLDDGAARGLGPMLAAALSYWRREGQAVERWRAVPVTGGGEQVGELGWSADLRAAVEGPASRR</sequence>